<gene>
    <name evidence="2" type="ORF">ASJ82_01380</name>
    <name evidence="3" type="ORF">MSCUN_13150</name>
</gene>
<evidence type="ECO:0000313" key="5">
    <source>
        <dbReference type="Proteomes" id="UP000246004"/>
    </source>
</evidence>
<evidence type="ECO:0000259" key="1">
    <source>
        <dbReference type="Pfam" id="PF13529"/>
    </source>
</evidence>
<evidence type="ECO:0000313" key="2">
    <source>
        <dbReference type="EMBL" id="PAV08146.1"/>
    </source>
</evidence>
<dbReference type="RefSeq" id="WP_095608046.1">
    <property type="nucleotide sequence ID" value="NZ_LMVN01000002.1"/>
</dbReference>
<dbReference type="OrthoDB" id="78228at2157"/>
<dbReference type="EMBL" id="LMVN01000002">
    <property type="protein sequence ID" value="PAV08146.1"/>
    <property type="molecule type" value="Genomic_DNA"/>
</dbReference>
<sequence length="875" mass="99104">MKTKHFIILILITIITLLTLTSINATNTTDTQHNIQQNTTQILKDTTKTLKTTTEQKIIKTNTKNIKKEKETQNSTTNIKGYTQLTQQINTIKKENQTKNYESVNLTHGNYNITKPINWGNTKTKTLKIYANNNLFDAQNQTNFITVKKGYTLELYNFKIRYAKSTNGAVINNQGTINIYDSIFLNSSAINGGVIYNTGTIKILNSSFSNNNATNGGVIYNTGTINITKSYFSYNSAKNGAVNYNNGTLNITSTILKYNKAYENGGVNMNLQTLRIQSSDIYNNQATRGAVNANYKTLIINKTTHKQNTATKLGGCNYNNKGTINIYDSTLNMNTAQNGGCNYNNKNAIINIQKAKHQQNTAQRGAVNYNLGNMTIKGSNHTTNTAKANGGVNYNDHGKIIIKNVKSIQNKAQRAANTYNNNGYIQINESKFVDEKAQQDADVIINYANTKSELNQNTFITTQHENHHIILTNTPLKLKNNQIQLTNKQKITINQTLTIKLPYHLQTTNKKQINYTINQKQYKTNTTTTTITTPKLTQIGTTTIKITHPNQINITIKQQVKYIENDTGCELAIITKIPCKNGKPDLSKLDDTYKYADENRAYTITSSEILRVMKLDSYSQKIYGFVPKYTFFREESSNIKYIISREKWNVIARALNEYHVKKGFYAVNPPYKLVVNLTGKIRYYPVYYDSQEWINGHQYTCGPTSMSMISQALNCYASERKLSGIYKTTSYDGTSESDIIKYSPSVHMKLTNIENTKTSLINALQSGSMILWHIKGHYMCIIGYNLQADKFLCLNPSGPSHNINAVQWATWTQIKNTDRALKENGFMKVTPTWTMTTQQIQYTQNYYNNMGGKYTTPCNFEYPNNGEDNIVKYTV</sequence>
<protein>
    <recommendedName>
        <fullName evidence="1">Peptidase C39-like domain-containing protein</fullName>
    </recommendedName>
</protein>
<evidence type="ECO:0000313" key="3">
    <source>
        <dbReference type="EMBL" id="PWL07784.1"/>
    </source>
</evidence>
<accession>A0A2A2HFS5</accession>
<dbReference type="InterPro" id="IPR011050">
    <property type="entry name" value="Pectin_lyase_fold/virulence"/>
</dbReference>
<dbReference type="Proteomes" id="UP000246004">
    <property type="component" value="Unassembled WGS sequence"/>
</dbReference>
<dbReference type="Gene3D" id="3.90.70.10">
    <property type="entry name" value="Cysteine proteinases"/>
    <property type="match status" value="1"/>
</dbReference>
<feature type="domain" description="Peptidase C39-like" evidence="1">
    <location>
        <begin position="692"/>
        <end position="796"/>
    </location>
</feature>
<dbReference type="SUPFAM" id="SSF51126">
    <property type="entry name" value="Pectin lyase-like"/>
    <property type="match status" value="1"/>
</dbReference>
<dbReference type="InterPro" id="IPR039564">
    <property type="entry name" value="Peptidase_C39-like"/>
</dbReference>
<dbReference type="Pfam" id="PF13529">
    <property type="entry name" value="Peptidase_C39_2"/>
    <property type="match status" value="1"/>
</dbReference>
<comment type="caution">
    <text evidence="2">The sequence shown here is derived from an EMBL/GenBank/DDBJ whole genome shotgun (WGS) entry which is preliminary data.</text>
</comment>
<reference evidence="3 5" key="1">
    <citation type="submission" date="2016-04" db="EMBL/GenBank/DDBJ databases">
        <title>Genome sequence of Methanosphaera cuniculi DSM 4103.</title>
        <authorList>
            <person name="Poehlein A."/>
            <person name="Seedorf H."/>
            <person name="Daniel R."/>
        </authorList>
    </citation>
    <scope>NUCLEOTIDE SEQUENCE [LARGE SCALE GENOMIC DNA]</scope>
    <source>
        <strain evidence="3 5">DSM 4103</strain>
    </source>
</reference>
<evidence type="ECO:0000313" key="4">
    <source>
        <dbReference type="Proteomes" id="UP000217528"/>
    </source>
</evidence>
<dbReference type="AlphaFoldDB" id="A0A2A2HFS5"/>
<proteinExistence type="predicted"/>
<reference evidence="2 4" key="2">
    <citation type="journal article" date="2017" name="BMC Genomics">
        <title>Genomic analysis of methanogenic archaea reveals a shift towards energy conservation.</title>
        <authorList>
            <person name="Gilmore S.P."/>
            <person name="Henske J.K."/>
            <person name="Sexton J.A."/>
            <person name="Solomon K.V."/>
            <person name="Seppala S."/>
            <person name="Yoo J.I."/>
            <person name="Huyett L.M."/>
            <person name="Pressman A."/>
            <person name="Cogan J.Z."/>
            <person name="Kivenson V."/>
            <person name="Peng X."/>
            <person name="Tan Y."/>
            <person name="Valentine D.L."/>
            <person name="O'Malley M.A."/>
        </authorList>
    </citation>
    <scope>NUCLEOTIDE SEQUENCE [LARGE SCALE GENOMIC DNA]</scope>
    <source>
        <strain evidence="2 4">1R-7</strain>
    </source>
</reference>
<organism evidence="2 4">
    <name type="scientific">Methanosphaera cuniculi</name>
    <dbReference type="NCBI Taxonomy" id="1077256"/>
    <lineage>
        <taxon>Archaea</taxon>
        <taxon>Methanobacteriati</taxon>
        <taxon>Methanobacteriota</taxon>
        <taxon>Methanomada group</taxon>
        <taxon>Methanobacteria</taxon>
        <taxon>Methanobacteriales</taxon>
        <taxon>Methanobacteriaceae</taxon>
        <taxon>Methanosphaera</taxon>
    </lineage>
</organism>
<dbReference type="Proteomes" id="UP000217528">
    <property type="component" value="Unassembled WGS sequence"/>
</dbReference>
<dbReference type="EMBL" id="LWMS01000044">
    <property type="protein sequence ID" value="PWL07784.1"/>
    <property type="molecule type" value="Genomic_DNA"/>
</dbReference>
<keyword evidence="4" id="KW-1185">Reference proteome</keyword>
<name>A0A2A2HFS5_9EURY</name>